<accession>A0AAQ3Q639</accession>
<feature type="compositionally biased region" description="Polar residues" evidence="2">
    <location>
        <begin position="68"/>
        <end position="92"/>
    </location>
</feature>
<proteinExistence type="inferred from homology"/>
<feature type="domain" description="Glabrous enhancer-binding protein-like DBD" evidence="3">
    <location>
        <begin position="177"/>
        <end position="270"/>
    </location>
</feature>
<dbReference type="EMBL" id="CP136891">
    <property type="protein sequence ID" value="WOK97507.1"/>
    <property type="molecule type" value="Genomic_DNA"/>
</dbReference>
<evidence type="ECO:0000256" key="1">
    <source>
        <dbReference type="ARBA" id="ARBA00010820"/>
    </source>
</evidence>
<evidence type="ECO:0000256" key="2">
    <source>
        <dbReference type="SAM" id="MobiDB-lite"/>
    </source>
</evidence>
<evidence type="ECO:0000259" key="3">
    <source>
        <dbReference type="Pfam" id="PF04504"/>
    </source>
</evidence>
<dbReference type="Proteomes" id="UP001327560">
    <property type="component" value="Chromosome 2"/>
</dbReference>
<feature type="compositionally biased region" description="Low complexity" evidence="2">
    <location>
        <begin position="120"/>
        <end position="135"/>
    </location>
</feature>
<feature type="compositionally biased region" description="Acidic residues" evidence="2">
    <location>
        <begin position="136"/>
        <end position="146"/>
    </location>
</feature>
<gene>
    <name evidence="4" type="ORF">Cni_G06215</name>
</gene>
<evidence type="ECO:0000313" key="5">
    <source>
        <dbReference type="Proteomes" id="UP001327560"/>
    </source>
</evidence>
<dbReference type="GO" id="GO:0006355">
    <property type="term" value="P:regulation of DNA-templated transcription"/>
    <property type="evidence" value="ECO:0007669"/>
    <property type="project" value="InterPro"/>
</dbReference>
<sequence length="466" mass="51002">MLTGSRAEPIHKQEPLSPLRLPPPDRNNPNLCPRLPISGRARRSHATRSIHCLAASIGNWGNPTPTNLLVSSTETGDLNRAPNLSSMATPTPIQIDPLAAAPRKLPIKRKKTPQPPPHPSHGLSPDPLLHLPPDSAFDDDEDFDDDADADVSVAAQGSVDVRSASGASAAVAPPFRFQRVWSESDEIRFLQGLLGCWSQGLVFPRDLNLFFDRFSESMPQPYTRSQLSEKLRRLRKKFRVMSTRITRGQDPARLAPHDRDVLHLCTRLWHPSYAATSPFSAPDALAPGSGGNKRRRPNPRPPSGPARADAPPPLPASPASVPVTTLPPPRVPLPPADDKAACATNGASVNAARFPMVKEEMEIKVEKDMETCKNEVFLSTTCKVEAVMVADEAATGKDVPKYSFKKIVLDVFDACLEEIMVAMGGSSLPNATKGSDLEKRWRELRITEMDIVARRMRLVLENTVKN</sequence>
<reference evidence="4 5" key="1">
    <citation type="submission" date="2023-10" db="EMBL/GenBank/DDBJ databases">
        <title>Chromosome-scale genome assembly provides insights into flower coloration mechanisms of Canna indica.</title>
        <authorList>
            <person name="Li C."/>
        </authorList>
    </citation>
    <scope>NUCLEOTIDE SEQUENCE [LARGE SCALE GENOMIC DNA]</scope>
    <source>
        <tissue evidence="4">Flower</tissue>
    </source>
</reference>
<feature type="region of interest" description="Disordered" evidence="2">
    <location>
        <begin position="68"/>
        <end position="94"/>
    </location>
</feature>
<dbReference type="GO" id="GO:0005634">
    <property type="term" value="C:nucleus"/>
    <property type="evidence" value="ECO:0007669"/>
    <property type="project" value="TreeGrafter"/>
</dbReference>
<evidence type="ECO:0000313" key="4">
    <source>
        <dbReference type="EMBL" id="WOK97507.1"/>
    </source>
</evidence>
<dbReference type="PANTHER" id="PTHR31662:SF8">
    <property type="entry name" value="EXPRESSED PROTEIN"/>
    <property type="match status" value="1"/>
</dbReference>
<protein>
    <recommendedName>
        <fullName evidence="3">Glabrous enhancer-binding protein-like DBD domain-containing protein</fullName>
    </recommendedName>
</protein>
<feature type="region of interest" description="Disordered" evidence="2">
    <location>
        <begin position="1"/>
        <end position="30"/>
    </location>
</feature>
<dbReference type="PANTHER" id="PTHR31662">
    <property type="entry name" value="BNAANNG10740D PROTEIN-RELATED"/>
    <property type="match status" value="1"/>
</dbReference>
<dbReference type="InterPro" id="IPR053932">
    <property type="entry name" value="GeBP-like_DBD"/>
</dbReference>
<feature type="compositionally biased region" description="Pro residues" evidence="2">
    <location>
        <begin position="299"/>
        <end position="316"/>
    </location>
</feature>
<keyword evidence="5" id="KW-1185">Reference proteome</keyword>
<feature type="region of interest" description="Disordered" evidence="2">
    <location>
        <begin position="279"/>
        <end position="335"/>
    </location>
</feature>
<name>A0AAQ3Q639_9LILI</name>
<dbReference type="InterPro" id="IPR007592">
    <property type="entry name" value="GEBP"/>
</dbReference>
<feature type="compositionally biased region" description="Pro residues" evidence="2">
    <location>
        <begin position="325"/>
        <end position="335"/>
    </location>
</feature>
<organism evidence="4 5">
    <name type="scientific">Canna indica</name>
    <name type="common">Indian-shot</name>
    <dbReference type="NCBI Taxonomy" id="4628"/>
    <lineage>
        <taxon>Eukaryota</taxon>
        <taxon>Viridiplantae</taxon>
        <taxon>Streptophyta</taxon>
        <taxon>Embryophyta</taxon>
        <taxon>Tracheophyta</taxon>
        <taxon>Spermatophyta</taxon>
        <taxon>Magnoliopsida</taxon>
        <taxon>Liliopsida</taxon>
        <taxon>Zingiberales</taxon>
        <taxon>Cannaceae</taxon>
        <taxon>Canna</taxon>
    </lineage>
</organism>
<dbReference type="Pfam" id="PF04504">
    <property type="entry name" value="GeBP-like_DBD"/>
    <property type="match status" value="1"/>
</dbReference>
<comment type="similarity">
    <text evidence="1">Belongs to the GeBP family.</text>
</comment>
<feature type="region of interest" description="Disordered" evidence="2">
    <location>
        <begin position="108"/>
        <end position="146"/>
    </location>
</feature>
<dbReference type="AlphaFoldDB" id="A0AAQ3Q639"/>